<dbReference type="AlphaFoldDB" id="A0A812I447"/>
<sequence length="278" mass="30657">YDTWNAARLLGRVTGWADALHVIQARCPEAAVRCLRSAGHEPSRHLGSPQSPPTPQQPYLMCHAERRKQPSCCAPRRAAGHVADRSLHRWTGMLAGFGRRALAYGLLELPLAGADEYNSWMAPSHLLAGICWRMLVTPKRCPPPISPSRHRRATGSARGLWLAGECHTARRLGVYVPAWGLHGAVCFDFAVSSGLRSFVFAASANDGSAVAYEGRKRSHFVIAAQCRVHCLQSYRWWLRPAVVCGTNRVAAVVVVTGEYRMVLCYRRVSRRAGRVGLP</sequence>
<dbReference type="OrthoDB" id="411712at2759"/>
<keyword evidence="2" id="KW-1185">Reference proteome</keyword>
<gene>
    <name evidence="1" type="ORF">SNAT2548_LOCUS2599</name>
</gene>
<reference evidence="1" key="1">
    <citation type="submission" date="2021-02" db="EMBL/GenBank/DDBJ databases">
        <authorList>
            <person name="Dougan E. K."/>
            <person name="Rhodes N."/>
            <person name="Thang M."/>
            <person name="Chan C."/>
        </authorList>
    </citation>
    <scope>NUCLEOTIDE SEQUENCE</scope>
</reference>
<evidence type="ECO:0000313" key="1">
    <source>
        <dbReference type="EMBL" id="CAE6971488.1"/>
    </source>
</evidence>
<comment type="caution">
    <text evidence="1">The sequence shown here is derived from an EMBL/GenBank/DDBJ whole genome shotgun (WGS) entry which is preliminary data.</text>
</comment>
<dbReference type="EMBL" id="CAJNDS010000156">
    <property type="protein sequence ID" value="CAE6971488.1"/>
    <property type="molecule type" value="Genomic_DNA"/>
</dbReference>
<proteinExistence type="predicted"/>
<protein>
    <submittedName>
        <fullName evidence="1">Uncharacterized protein</fullName>
    </submittedName>
</protein>
<name>A0A812I447_9DINO</name>
<accession>A0A812I447</accession>
<organism evidence="1 2">
    <name type="scientific">Symbiodinium natans</name>
    <dbReference type="NCBI Taxonomy" id="878477"/>
    <lineage>
        <taxon>Eukaryota</taxon>
        <taxon>Sar</taxon>
        <taxon>Alveolata</taxon>
        <taxon>Dinophyceae</taxon>
        <taxon>Suessiales</taxon>
        <taxon>Symbiodiniaceae</taxon>
        <taxon>Symbiodinium</taxon>
    </lineage>
</organism>
<evidence type="ECO:0000313" key="2">
    <source>
        <dbReference type="Proteomes" id="UP000604046"/>
    </source>
</evidence>
<feature type="non-terminal residue" evidence="1">
    <location>
        <position position="1"/>
    </location>
</feature>
<dbReference type="Proteomes" id="UP000604046">
    <property type="component" value="Unassembled WGS sequence"/>
</dbReference>